<reference evidence="8" key="1">
    <citation type="submission" date="2018-06" db="EMBL/GenBank/DDBJ databases">
        <authorList>
            <person name="Zhirakovskaya E."/>
        </authorList>
    </citation>
    <scope>NUCLEOTIDE SEQUENCE</scope>
</reference>
<dbReference type="NCBIfam" id="NF033936">
    <property type="entry name" value="CuZnOut_SO0444"/>
    <property type="match status" value="1"/>
</dbReference>
<sequence length="359" mass="37818">MSLLVDIFISAWGLLKDSAIFILGGFLLAGVMKVFLPMDIVGRFLGGPGLRPVIRASVIGIPLPLCSCSVLPSAMALRKMGASRAATNAFLISTPESGVDSISISYALLDPIMAIFRPIAAFITALTAGVLENIFGVKENETEKATEPVADDCGCNSSCEAPKPENKFMEGLRYAFFDLMDDLAFWMVIGLLLAGVILTVIPDNFFAGIAGEGYLAMPIMLFIGVPMYICATSSTPMAAALIMKGLSPGAALVFLLAGPATNIGGIMIIRDFMGKRSALLYLVSIAVCSITLGVSLDLLYSALDIDPIATIGSASDIFPDGIETFGAVMFTLLAGRALLKKGWGKVCNFMAREGKPAQS</sequence>
<keyword evidence="4 7" id="KW-0812">Transmembrane</keyword>
<evidence type="ECO:0000256" key="4">
    <source>
        <dbReference type="ARBA" id="ARBA00022692"/>
    </source>
</evidence>
<evidence type="ECO:0000256" key="1">
    <source>
        <dbReference type="ARBA" id="ARBA00004651"/>
    </source>
</evidence>
<keyword evidence="6 7" id="KW-0472">Membrane</keyword>
<dbReference type="GO" id="GO:0005886">
    <property type="term" value="C:plasma membrane"/>
    <property type="evidence" value="ECO:0007669"/>
    <property type="project" value="UniProtKB-SubCell"/>
</dbReference>
<accession>A0A3B1C3M0</accession>
<dbReference type="InterPro" id="IPR005524">
    <property type="entry name" value="DUF318"/>
</dbReference>
<evidence type="ECO:0000256" key="5">
    <source>
        <dbReference type="ARBA" id="ARBA00022989"/>
    </source>
</evidence>
<feature type="transmembrane region" description="Helical" evidence="7">
    <location>
        <begin position="183"/>
        <end position="201"/>
    </location>
</feature>
<dbReference type="EMBL" id="UOGC01000141">
    <property type="protein sequence ID" value="VAX22692.1"/>
    <property type="molecule type" value="Genomic_DNA"/>
</dbReference>
<feature type="transmembrane region" description="Helical" evidence="7">
    <location>
        <begin position="213"/>
        <end position="229"/>
    </location>
</feature>
<keyword evidence="3" id="KW-1003">Cell membrane</keyword>
<feature type="transmembrane region" description="Helical" evidence="7">
    <location>
        <begin position="322"/>
        <end position="339"/>
    </location>
</feature>
<feature type="transmembrane region" description="Helical" evidence="7">
    <location>
        <begin position="278"/>
        <end position="302"/>
    </location>
</feature>
<organism evidence="8">
    <name type="scientific">hydrothermal vent metagenome</name>
    <dbReference type="NCBI Taxonomy" id="652676"/>
    <lineage>
        <taxon>unclassified sequences</taxon>
        <taxon>metagenomes</taxon>
        <taxon>ecological metagenomes</taxon>
    </lineage>
</organism>
<proteinExistence type="inferred from homology"/>
<keyword evidence="5 7" id="KW-1133">Transmembrane helix</keyword>
<comment type="subcellular location">
    <subcellularLocation>
        <location evidence="1">Cell membrane</location>
        <topology evidence="1">Multi-pass membrane protein</topology>
    </subcellularLocation>
</comment>
<protein>
    <submittedName>
        <fullName evidence="8">Uncharacterized membrane protein, YraQ family</fullName>
    </submittedName>
</protein>
<feature type="transmembrane region" description="Helical" evidence="7">
    <location>
        <begin position="53"/>
        <end position="75"/>
    </location>
</feature>
<evidence type="ECO:0000313" key="8">
    <source>
        <dbReference type="EMBL" id="VAX22692.1"/>
    </source>
</evidence>
<evidence type="ECO:0000256" key="7">
    <source>
        <dbReference type="SAM" id="Phobius"/>
    </source>
</evidence>
<evidence type="ECO:0000256" key="2">
    <source>
        <dbReference type="ARBA" id="ARBA00006386"/>
    </source>
</evidence>
<comment type="similarity">
    <text evidence="2">Belongs to the UPF0718 family.</text>
</comment>
<gene>
    <name evidence="8" type="ORF">MNBD_NITROSPINAE01-304</name>
</gene>
<dbReference type="InterPro" id="IPR052923">
    <property type="entry name" value="UPF0718"/>
</dbReference>
<evidence type="ECO:0000256" key="6">
    <source>
        <dbReference type="ARBA" id="ARBA00023136"/>
    </source>
</evidence>
<dbReference type="Pfam" id="PF03773">
    <property type="entry name" value="ArsP_1"/>
    <property type="match status" value="1"/>
</dbReference>
<dbReference type="PANTHER" id="PTHR34184">
    <property type="entry name" value="UPF0718 PROTEIN YCGR"/>
    <property type="match status" value="1"/>
</dbReference>
<feature type="transmembrane region" description="Helical" evidence="7">
    <location>
        <begin position="20"/>
        <end position="41"/>
    </location>
</feature>
<dbReference type="PANTHER" id="PTHR34184:SF4">
    <property type="entry name" value="UPF0718 PROTEIN YCGR"/>
    <property type="match status" value="1"/>
</dbReference>
<name>A0A3B1C3M0_9ZZZZ</name>
<evidence type="ECO:0000256" key="3">
    <source>
        <dbReference type="ARBA" id="ARBA00022475"/>
    </source>
</evidence>
<feature type="transmembrane region" description="Helical" evidence="7">
    <location>
        <begin position="249"/>
        <end position="269"/>
    </location>
</feature>
<dbReference type="AlphaFoldDB" id="A0A3B1C3M0"/>